<protein>
    <submittedName>
        <fullName evidence="1">Serine-threonine protein kinase</fullName>
    </submittedName>
</protein>
<dbReference type="Proteomes" id="UP001056778">
    <property type="component" value="Chromosome 1"/>
</dbReference>
<organism evidence="1 2">
    <name type="scientific">Holotrichia oblita</name>
    <name type="common">Chafer beetle</name>
    <dbReference type="NCBI Taxonomy" id="644536"/>
    <lineage>
        <taxon>Eukaryota</taxon>
        <taxon>Metazoa</taxon>
        <taxon>Ecdysozoa</taxon>
        <taxon>Arthropoda</taxon>
        <taxon>Hexapoda</taxon>
        <taxon>Insecta</taxon>
        <taxon>Pterygota</taxon>
        <taxon>Neoptera</taxon>
        <taxon>Endopterygota</taxon>
        <taxon>Coleoptera</taxon>
        <taxon>Polyphaga</taxon>
        <taxon>Scarabaeiformia</taxon>
        <taxon>Scarabaeidae</taxon>
        <taxon>Melolonthinae</taxon>
        <taxon>Holotrichia</taxon>
    </lineage>
</organism>
<keyword evidence="1" id="KW-0418">Kinase</keyword>
<keyword evidence="1" id="KW-0808">Transferase</keyword>
<accession>A0ACB9TV22</accession>
<evidence type="ECO:0000313" key="1">
    <source>
        <dbReference type="EMBL" id="KAI4470655.1"/>
    </source>
</evidence>
<sequence>MEAIEQENEEFTATPPEIGEQAIRATVNLLPEKSRIQYEGAYNLFSKWCSEKQIKIYSENVLLAYFQQLSASMKPPSLWTIYLMLRSTLNLKNNVDITKYPKLCSFLKRTSDGYKPKKVQDSNIAANTKIYSYSTR</sequence>
<name>A0ACB9TV22_HOLOL</name>
<dbReference type="EMBL" id="CM043015">
    <property type="protein sequence ID" value="KAI4470655.1"/>
    <property type="molecule type" value="Genomic_DNA"/>
</dbReference>
<comment type="caution">
    <text evidence="1">The sequence shown here is derived from an EMBL/GenBank/DDBJ whole genome shotgun (WGS) entry which is preliminary data.</text>
</comment>
<evidence type="ECO:0000313" key="2">
    <source>
        <dbReference type="Proteomes" id="UP001056778"/>
    </source>
</evidence>
<proteinExistence type="predicted"/>
<reference evidence="1" key="1">
    <citation type="submission" date="2022-04" db="EMBL/GenBank/DDBJ databases">
        <title>Chromosome-scale genome assembly of Holotrichia oblita Faldermann.</title>
        <authorList>
            <person name="Rongchong L."/>
        </authorList>
    </citation>
    <scope>NUCLEOTIDE SEQUENCE</scope>
    <source>
        <strain evidence="1">81SQS9</strain>
    </source>
</reference>
<keyword evidence="2" id="KW-1185">Reference proteome</keyword>
<gene>
    <name evidence="1" type="ORF">MML48_1g19783</name>
</gene>